<dbReference type="InterPro" id="IPR000067">
    <property type="entry name" value="FlgMring_FliF"/>
</dbReference>
<dbReference type="AlphaFoldDB" id="A0A290Q4R7"/>
<keyword evidence="14" id="KW-0969">Cilium</keyword>
<dbReference type="PANTHER" id="PTHR30046">
    <property type="entry name" value="FLAGELLAR M-RING PROTEIN"/>
    <property type="match status" value="1"/>
</dbReference>
<dbReference type="OrthoDB" id="9807026at2"/>
<evidence type="ECO:0000256" key="11">
    <source>
        <dbReference type="SAM" id="Phobius"/>
    </source>
</evidence>
<dbReference type="RefSeq" id="WP_096055307.1">
    <property type="nucleotide sequence ID" value="NZ_CP023344.1"/>
</dbReference>
<evidence type="ECO:0000256" key="9">
    <source>
        <dbReference type="PIRNR" id="PIRNR004862"/>
    </source>
</evidence>
<dbReference type="PIRSF" id="PIRSF004862">
    <property type="entry name" value="FliF"/>
    <property type="match status" value="1"/>
</dbReference>
<evidence type="ECO:0000256" key="10">
    <source>
        <dbReference type="SAM" id="MobiDB-lite"/>
    </source>
</evidence>
<dbReference type="InterPro" id="IPR006182">
    <property type="entry name" value="FliF_N_dom"/>
</dbReference>
<feature type="region of interest" description="Disordered" evidence="10">
    <location>
        <begin position="274"/>
        <end position="342"/>
    </location>
</feature>
<gene>
    <name evidence="14" type="primary">fliF</name>
    <name evidence="14" type="ORF">CMV30_06750</name>
</gene>
<dbReference type="NCBIfam" id="TIGR00206">
    <property type="entry name" value="fliF"/>
    <property type="match status" value="1"/>
</dbReference>
<keyword evidence="4" id="KW-1003">Cell membrane</keyword>
<comment type="subcellular location">
    <subcellularLocation>
        <location evidence="1 9">Bacterial flagellum basal body</location>
    </subcellularLocation>
    <subcellularLocation>
        <location evidence="2">Cell membrane</location>
        <topology evidence="2">Multi-pass membrane protein</topology>
    </subcellularLocation>
</comment>
<evidence type="ECO:0000256" key="3">
    <source>
        <dbReference type="ARBA" id="ARBA00007971"/>
    </source>
</evidence>
<proteinExistence type="inferred from homology"/>
<dbReference type="GO" id="GO:0003774">
    <property type="term" value="F:cytoskeletal motor activity"/>
    <property type="evidence" value="ECO:0007669"/>
    <property type="project" value="InterPro"/>
</dbReference>
<dbReference type="InterPro" id="IPR013556">
    <property type="entry name" value="Flag_M-ring_C"/>
</dbReference>
<name>A0A290Q4R7_9BACT</name>
<evidence type="ECO:0000313" key="15">
    <source>
        <dbReference type="Proteomes" id="UP000217265"/>
    </source>
</evidence>
<dbReference type="PANTHER" id="PTHR30046:SF0">
    <property type="entry name" value="FLAGELLAR M-RING PROTEIN"/>
    <property type="match status" value="1"/>
</dbReference>
<keyword evidence="7 11" id="KW-0472">Membrane</keyword>
<dbReference type="GO" id="GO:0071973">
    <property type="term" value="P:bacterial-type flagellum-dependent cell motility"/>
    <property type="evidence" value="ECO:0007669"/>
    <property type="project" value="InterPro"/>
</dbReference>
<feature type="transmembrane region" description="Helical" evidence="11">
    <location>
        <begin position="443"/>
        <end position="460"/>
    </location>
</feature>
<keyword evidence="8 9" id="KW-0975">Bacterial flagellum</keyword>
<evidence type="ECO:0000256" key="7">
    <source>
        <dbReference type="ARBA" id="ARBA00023136"/>
    </source>
</evidence>
<comment type="function">
    <text evidence="9">The M ring may be actively involved in energy transduction.</text>
</comment>
<keyword evidence="14" id="KW-0282">Flagellum</keyword>
<keyword evidence="14" id="KW-0966">Cell projection</keyword>
<keyword evidence="15" id="KW-1185">Reference proteome</keyword>
<feature type="domain" description="Flagellar M-ring N-terminal" evidence="12">
    <location>
        <begin position="42"/>
        <end position="216"/>
    </location>
</feature>
<protein>
    <recommendedName>
        <fullName evidence="9">Flagellar M-ring protein</fullName>
    </recommendedName>
</protein>
<evidence type="ECO:0000256" key="4">
    <source>
        <dbReference type="ARBA" id="ARBA00022475"/>
    </source>
</evidence>
<accession>A0A290Q4R7</accession>
<evidence type="ECO:0000256" key="6">
    <source>
        <dbReference type="ARBA" id="ARBA00022989"/>
    </source>
</evidence>
<dbReference type="Gene3D" id="3.30.300.30">
    <property type="match status" value="1"/>
</dbReference>
<dbReference type="Proteomes" id="UP000217265">
    <property type="component" value="Chromosome"/>
</dbReference>
<dbReference type="KEGG" id="vbh:CMV30_06750"/>
<keyword evidence="5 11" id="KW-0812">Transmembrane</keyword>
<evidence type="ECO:0000259" key="12">
    <source>
        <dbReference type="Pfam" id="PF01514"/>
    </source>
</evidence>
<organism evidence="14 15">
    <name type="scientific">Nibricoccus aquaticus</name>
    <dbReference type="NCBI Taxonomy" id="2576891"/>
    <lineage>
        <taxon>Bacteria</taxon>
        <taxon>Pseudomonadati</taxon>
        <taxon>Verrucomicrobiota</taxon>
        <taxon>Opitutia</taxon>
        <taxon>Opitutales</taxon>
        <taxon>Opitutaceae</taxon>
        <taxon>Nibricoccus</taxon>
    </lineage>
</organism>
<keyword evidence="6 11" id="KW-1133">Transmembrane helix</keyword>
<feature type="domain" description="Flagellar M-ring C-terminal" evidence="13">
    <location>
        <begin position="250"/>
        <end position="404"/>
    </location>
</feature>
<feature type="transmembrane region" description="Helical" evidence="11">
    <location>
        <begin position="21"/>
        <end position="40"/>
    </location>
</feature>
<comment type="similarity">
    <text evidence="3 9">Belongs to the FliF family.</text>
</comment>
<sequence length="522" mass="57006">MKNFTQSLVTLWKELGLNQRVSIIISALVVTIGLVALVMWSRRPDLQLLYGRLSEKDAAAIVSQLQAQNIPHKVTNGGATVYVPADQVYRLRMEMAAKGVPSGDGVGFEIFDKGQFGLSDFVQRTNYLRALQGELARTISQLEGVRSARVMIVQPENRLLLTDQNIKPTASVFVELASSRLDVDAVNSIRHLVANAVQGLQADAVAVVDHRGRVLSEDLKQDPTLGTASSQMRYRQQVEEYFSKKIESMLIPVLGSNNAIVRVSAEIDSEASTVMQEKYDPEGQVVRSQTVSEDLTNSTEARNGGTVGITANTPDRDPAAAAAAQPPSAVSESNRKNRTTTFEIGRSVTNVTRQPGTVRNLTASVFIAERGVAADGKPMKRTPEELQSLRQIVINALGLKASPGVSVDSLVTLEEIAFQTEPIAQQIQQIQTETRVQGWIETASRYVAVFIAAAVLFIFWKTLKKQKFEVVPMELLSAPPDAAQRALQNNGVLTPELLTELIRQKPANIGTALRDWVAVKKG</sequence>
<evidence type="ECO:0000256" key="1">
    <source>
        <dbReference type="ARBA" id="ARBA00004117"/>
    </source>
</evidence>
<reference evidence="14 15" key="1">
    <citation type="submission" date="2017-09" db="EMBL/GenBank/DDBJ databases">
        <title>Complete genome sequence of Verrucomicrobial strain HZ-65, isolated from freshwater.</title>
        <authorList>
            <person name="Choi A."/>
        </authorList>
    </citation>
    <scope>NUCLEOTIDE SEQUENCE [LARGE SCALE GENOMIC DNA]</scope>
    <source>
        <strain evidence="14 15">HZ-65</strain>
    </source>
</reference>
<dbReference type="PRINTS" id="PR01009">
    <property type="entry name" value="FLGMRINGFLIF"/>
</dbReference>
<dbReference type="Pfam" id="PF01514">
    <property type="entry name" value="YscJ_FliF"/>
    <property type="match status" value="1"/>
</dbReference>
<evidence type="ECO:0000256" key="8">
    <source>
        <dbReference type="ARBA" id="ARBA00023143"/>
    </source>
</evidence>
<dbReference type="InterPro" id="IPR045851">
    <property type="entry name" value="AMP-bd_C_sf"/>
</dbReference>
<dbReference type="EMBL" id="CP023344">
    <property type="protein sequence ID" value="ATC63675.1"/>
    <property type="molecule type" value="Genomic_DNA"/>
</dbReference>
<evidence type="ECO:0000313" key="14">
    <source>
        <dbReference type="EMBL" id="ATC63675.1"/>
    </source>
</evidence>
<evidence type="ECO:0000256" key="2">
    <source>
        <dbReference type="ARBA" id="ARBA00004651"/>
    </source>
</evidence>
<dbReference type="GO" id="GO:0009431">
    <property type="term" value="C:bacterial-type flagellum basal body, MS ring"/>
    <property type="evidence" value="ECO:0007669"/>
    <property type="project" value="InterPro"/>
</dbReference>
<dbReference type="Pfam" id="PF08345">
    <property type="entry name" value="YscJ_FliF_C"/>
    <property type="match status" value="1"/>
</dbReference>
<feature type="compositionally biased region" description="Polar residues" evidence="10">
    <location>
        <begin position="286"/>
        <end position="301"/>
    </location>
</feature>
<dbReference type="GO" id="GO:0005886">
    <property type="term" value="C:plasma membrane"/>
    <property type="evidence" value="ECO:0007669"/>
    <property type="project" value="UniProtKB-SubCell"/>
</dbReference>
<evidence type="ECO:0000256" key="5">
    <source>
        <dbReference type="ARBA" id="ARBA00022692"/>
    </source>
</evidence>
<evidence type="ECO:0000259" key="13">
    <source>
        <dbReference type="Pfam" id="PF08345"/>
    </source>
</evidence>
<feature type="compositionally biased region" description="Low complexity" evidence="10">
    <location>
        <begin position="319"/>
        <end position="329"/>
    </location>
</feature>
<dbReference type="InterPro" id="IPR043427">
    <property type="entry name" value="YscJ/FliF"/>
</dbReference>